<feature type="signal peptide" evidence="1">
    <location>
        <begin position="1"/>
        <end position="23"/>
    </location>
</feature>
<dbReference type="Pfam" id="PF05229">
    <property type="entry name" value="SCPU"/>
    <property type="match status" value="1"/>
</dbReference>
<gene>
    <name evidence="3" type="ORF">ACFP73_08240</name>
</gene>
<feature type="chain" id="PRO_5047068673" evidence="1">
    <location>
        <begin position="24"/>
        <end position="158"/>
    </location>
</feature>
<evidence type="ECO:0000313" key="3">
    <source>
        <dbReference type="EMBL" id="MFC6362087.1"/>
    </source>
</evidence>
<reference evidence="4" key="1">
    <citation type="journal article" date="2019" name="Int. J. Syst. Evol. Microbiol.">
        <title>The Global Catalogue of Microorganisms (GCM) 10K type strain sequencing project: providing services to taxonomists for standard genome sequencing and annotation.</title>
        <authorList>
            <consortium name="The Broad Institute Genomics Platform"/>
            <consortium name="The Broad Institute Genome Sequencing Center for Infectious Disease"/>
            <person name="Wu L."/>
            <person name="Ma J."/>
        </authorList>
    </citation>
    <scope>NUCLEOTIDE SEQUENCE [LARGE SCALE GENOMIC DNA]</scope>
    <source>
        <strain evidence="4">CGMCC 4.1530</strain>
    </source>
</reference>
<keyword evidence="4" id="KW-1185">Reference proteome</keyword>
<organism evidence="3 4">
    <name type="scientific">Tatumella punctata</name>
    <dbReference type="NCBI Taxonomy" id="399969"/>
    <lineage>
        <taxon>Bacteria</taxon>
        <taxon>Pseudomonadati</taxon>
        <taxon>Pseudomonadota</taxon>
        <taxon>Gammaproteobacteria</taxon>
        <taxon>Enterobacterales</taxon>
        <taxon>Erwiniaceae</taxon>
        <taxon>Tatumella</taxon>
    </lineage>
</organism>
<feature type="domain" description="Spore coat protein U/FanG" evidence="2">
    <location>
        <begin position="28"/>
        <end position="155"/>
    </location>
</feature>
<comment type="caution">
    <text evidence="3">The sequence shown here is derived from an EMBL/GenBank/DDBJ whole genome shotgun (WGS) entry which is preliminary data.</text>
</comment>
<dbReference type="Proteomes" id="UP001596215">
    <property type="component" value="Unassembled WGS sequence"/>
</dbReference>
<evidence type="ECO:0000256" key="1">
    <source>
        <dbReference type="SAM" id="SignalP"/>
    </source>
</evidence>
<dbReference type="EMBL" id="JBHSUC010000008">
    <property type="protein sequence ID" value="MFC6362087.1"/>
    <property type="molecule type" value="Genomic_DNA"/>
</dbReference>
<sequence>MLKKSLVLSSLSSALLFSVMAHADTSSATANMNVKLTVQKACTISMGDLDFGTQNSNAGDVSRTATGSVTCTKDTAYNITAASNSGYNLSDTKGDKVSYAIYADANHQTNLSASVASTSGTGTGIAQPVNIYGVINGTSLQTAPVGDYTDKVTLTVNY</sequence>
<keyword evidence="1" id="KW-0732">Signal</keyword>
<accession>A0ABW1VQG0</accession>
<evidence type="ECO:0000259" key="2">
    <source>
        <dbReference type="Pfam" id="PF05229"/>
    </source>
</evidence>
<dbReference type="RefSeq" id="WP_212706707.1">
    <property type="nucleotide sequence ID" value="NZ_BAAAFW010000060.1"/>
</dbReference>
<dbReference type="SMART" id="SM00972">
    <property type="entry name" value="SCPU"/>
    <property type="match status" value="1"/>
</dbReference>
<proteinExistence type="predicted"/>
<dbReference type="InterPro" id="IPR007893">
    <property type="entry name" value="Spore_coat_U/FanG"/>
</dbReference>
<dbReference type="InterPro" id="IPR053167">
    <property type="entry name" value="Spore_coat_component"/>
</dbReference>
<dbReference type="PANTHER" id="PTHR37089">
    <property type="entry name" value="PROTEIN U-RELATED"/>
    <property type="match status" value="1"/>
</dbReference>
<name>A0ABW1VQG0_9GAMM</name>
<evidence type="ECO:0000313" key="4">
    <source>
        <dbReference type="Proteomes" id="UP001596215"/>
    </source>
</evidence>
<protein>
    <submittedName>
        <fullName evidence="3">Spore coat U domain-containing protein</fullName>
    </submittedName>
</protein>